<dbReference type="STRING" id="1236689.MMALV_08430"/>
<name>M9SB79_METAX</name>
<dbReference type="EMBL" id="CP004049">
    <property type="protein sequence ID" value="AGI85581.1"/>
    <property type="molecule type" value="Genomic_DNA"/>
</dbReference>
<accession>M9SB79</accession>
<dbReference type="Proteomes" id="UP000012672">
    <property type="component" value="Chromosome"/>
</dbReference>
<organism evidence="1 2">
    <name type="scientific">Methanomethylophilus alvi (strain Mx1201)</name>
    <dbReference type="NCBI Taxonomy" id="1236689"/>
    <lineage>
        <taxon>Archaea</taxon>
        <taxon>Methanobacteriati</taxon>
        <taxon>Thermoplasmatota</taxon>
        <taxon>Thermoplasmata</taxon>
        <taxon>Methanomassiliicoccales</taxon>
        <taxon>Methanomethylophilaceae</taxon>
        <taxon>Methanomethylophilus</taxon>
    </lineage>
</organism>
<reference evidence="1 2" key="1">
    <citation type="journal article" date="2012" name="J. Bacteriol.">
        <title>Genome sequence of 'Candidatus Methanomethylophilus alvus' Mx1201, a methanogenic archaeon from the human gut belonging to a seventh order of methanogens.</title>
        <authorList>
            <person name="Borrel G."/>
            <person name="Harris H.M."/>
            <person name="Tottey W."/>
            <person name="Mihajlovski A."/>
            <person name="Parisot N."/>
            <person name="Peyretaillade E."/>
            <person name="Peyret P."/>
            <person name="Gribaldo S."/>
            <person name="O'Toole P.W."/>
            <person name="Brugere J.F."/>
        </authorList>
    </citation>
    <scope>NUCLEOTIDE SEQUENCE [LARGE SCALE GENOMIC DNA]</scope>
    <source>
        <strain evidence="1 2">Mx1201</strain>
    </source>
</reference>
<evidence type="ECO:0000313" key="1">
    <source>
        <dbReference type="EMBL" id="AGI85581.1"/>
    </source>
</evidence>
<sequence length="47" mass="5152">MVLVELRAGCPGIADVTEQVDLVRLVEDRGGEETITVSVVMQEMTMM</sequence>
<protein>
    <submittedName>
        <fullName evidence="1">Uncharacterized protein</fullName>
    </submittedName>
</protein>
<proteinExistence type="predicted"/>
<dbReference type="HOGENOM" id="CLU_3162912_0_0_2"/>
<dbReference type="AlphaFoldDB" id="M9SB79"/>
<dbReference type="KEGG" id="max:MMALV_08430"/>
<dbReference type="GeneID" id="55637720"/>
<dbReference type="RefSeq" id="WP_015504728.1">
    <property type="nucleotide sequence ID" value="NC_020913.1"/>
</dbReference>
<evidence type="ECO:0000313" key="2">
    <source>
        <dbReference type="Proteomes" id="UP000012672"/>
    </source>
</evidence>
<dbReference type="InParanoid" id="M9SB79"/>
<gene>
    <name evidence="1" type="ORF">MMALV_08430</name>
</gene>
<keyword evidence="2" id="KW-1185">Reference proteome</keyword>